<dbReference type="Pfam" id="PF12172">
    <property type="entry name" value="zf-ChsH2"/>
    <property type="match status" value="1"/>
</dbReference>
<feature type="domain" description="ChsH2 rubredoxin-like zinc ribbon" evidence="2">
    <location>
        <begin position="9"/>
        <end position="40"/>
    </location>
</feature>
<name>A0A133U8D5_9EURY</name>
<dbReference type="PANTHER" id="PTHR34075:SF5">
    <property type="entry name" value="BLR3430 PROTEIN"/>
    <property type="match status" value="1"/>
</dbReference>
<keyword evidence="4" id="KW-1185">Reference proteome</keyword>
<proteinExistence type="predicted"/>
<protein>
    <submittedName>
        <fullName evidence="3">Transcriptional regulator</fullName>
    </submittedName>
</protein>
<gene>
    <name evidence="3" type="ORF">AKJ61_00730</name>
</gene>
<evidence type="ECO:0000313" key="3">
    <source>
        <dbReference type="EMBL" id="KXA90439.1"/>
    </source>
</evidence>
<feature type="domain" description="ChsH2 C-terminal OB-fold" evidence="1">
    <location>
        <begin position="49"/>
        <end position="111"/>
    </location>
</feature>
<comment type="caution">
    <text evidence="3">The sequence shown here is derived from an EMBL/GenBank/DDBJ whole genome shotgun (WGS) entry which is preliminary data.</text>
</comment>
<dbReference type="InterPro" id="IPR022002">
    <property type="entry name" value="ChsH2_Znr"/>
</dbReference>
<dbReference type="EMBL" id="LHXK01000005">
    <property type="protein sequence ID" value="KXA90439.1"/>
    <property type="molecule type" value="Genomic_DNA"/>
</dbReference>
<dbReference type="InterPro" id="IPR002878">
    <property type="entry name" value="ChsH2_C"/>
</dbReference>
<dbReference type="InterPro" id="IPR012340">
    <property type="entry name" value="NA-bd_OB-fold"/>
</dbReference>
<dbReference type="PANTHER" id="PTHR34075">
    <property type="entry name" value="BLR3430 PROTEIN"/>
    <property type="match status" value="1"/>
</dbReference>
<evidence type="ECO:0000259" key="2">
    <source>
        <dbReference type="Pfam" id="PF12172"/>
    </source>
</evidence>
<accession>A0A133U8D5</accession>
<organism evidence="3 4">
    <name type="scientific">candidate division MSBL1 archaeon SCGC-AAA259B11</name>
    <dbReference type="NCBI Taxonomy" id="1698260"/>
    <lineage>
        <taxon>Archaea</taxon>
        <taxon>Methanobacteriati</taxon>
        <taxon>Methanobacteriota</taxon>
        <taxon>candidate division MSBL1</taxon>
    </lineage>
</organism>
<sequence>MPEAPRFWREIPNRYNLLGTICKSCDSIFFPPRSICPECRRIGKLKTYELEGKGKIISYTTIRTPQEDFQGEKPYTLAIIELEEGPRIVGQITDSKPEEVEIGKEVEHVFRHIGEDGPRGIIYYGYKFRIKDDEERNEKQSSEKS</sequence>
<dbReference type="SUPFAM" id="SSF50249">
    <property type="entry name" value="Nucleic acid-binding proteins"/>
    <property type="match status" value="1"/>
</dbReference>
<dbReference type="Pfam" id="PF01796">
    <property type="entry name" value="OB_ChsH2_C"/>
    <property type="match status" value="1"/>
</dbReference>
<dbReference type="Proteomes" id="UP000070184">
    <property type="component" value="Unassembled WGS sequence"/>
</dbReference>
<dbReference type="Gene3D" id="6.10.30.10">
    <property type="match status" value="1"/>
</dbReference>
<dbReference type="AlphaFoldDB" id="A0A133U8D5"/>
<reference evidence="3 4" key="1">
    <citation type="journal article" date="2016" name="Sci. Rep.">
        <title>Metabolic traits of an uncultured archaeal lineage -MSBL1- from brine pools of the Red Sea.</title>
        <authorList>
            <person name="Mwirichia R."/>
            <person name="Alam I."/>
            <person name="Rashid M."/>
            <person name="Vinu M."/>
            <person name="Ba-Alawi W."/>
            <person name="Anthony Kamau A."/>
            <person name="Kamanda Ngugi D."/>
            <person name="Goker M."/>
            <person name="Klenk H.P."/>
            <person name="Bajic V."/>
            <person name="Stingl U."/>
        </authorList>
    </citation>
    <scope>NUCLEOTIDE SEQUENCE [LARGE SCALE GENOMIC DNA]</scope>
    <source>
        <strain evidence="3">SCGC-AAA259B11</strain>
    </source>
</reference>
<dbReference type="InterPro" id="IPR052513">
    <property type="entry name" value="Thioester_dehydratase-like"/>
</dbReference>
<evidence type="ECO:0000259" key="1">
    <source>
        <dbReference type="Pfam" id="PF01796"/>
    </source>
</evidence>
<evidence type="ECO:0000313" key="4">
    <source>
        <dbReference type="Proteomes" id="UP000070184"/>
    </source>
</evidence>